<feature type="signal peptide" evidence="1">
    <location>
        <begin position="1"/>
        <end position="22"/>
    </location>
</feature>
<dbReference type="RefSeq" id="XP_018043435.1">
    <property type="nucleotide sequence ID" value="XM_018182460.1"/>
</dbReference>
<evidence type="ECO:0000256" key="1">
    <source>
        <dbReference type="SAM" id="SignalP"/>
    </source>
</evidence>
<dbReference type="InParanoid" id="A0A177D1R5"/>
<dbReference type="GeneID" id="28765946"/>
<proteinExistence type="predicted"/>
<feature type="chain" id="PRO_5008058888" description="Glyoxalase/fosfomycin resistance/dioxygenase domain-containing protein" evidence="1">
    <location>
        <begin position="23"/>
        <end position="101"/>
    </location>
</feature>
<dbReference type="Proteomes" id="UP000077069">
    <property type="component" value="Unassembled WGS sequence"/>
</dbReference>
<dbReference type="Gene3D" id="3.10.180.10">
    <property type="entry name" value="2,3-Dihydroxybiphenyl 1,2-Dioxygenase, domain 1"/>
    <property type="match status" value="1"/>
</dbReference>
<evidence type="ECO:0000313" key="2">
    <source>
        <dbReference type="EMBL" id="OAG13070.1"/>
    </source>
</evidence>
<dbReference type="SUPFAM" id="SSF54593">
    <property type="entry name" value="Glyoxalase/Bleomycin resistance protein/Dihydroxybiphenyl dioxygenase"/>
    <property type="match status" value="1"/>
</dbReference>
<keyword evidence="3" id="KW-1185">Reference proteome</keyword>
<organism evidence="2 3">
    <name type="scientific">Paraphaeosphaeria sporulosa</name>
    <dbReference type="NCBI Taxonomy" id="1460663"/>
    <lineage>
        <taxon>Eukaryota</taxon>
        <taxon>Fungi</taxon>
        <taxon>Dikarya</taxon>
        <taxon>Ascomycota</taxon>
        <taxon>Pezizomycotina</taxon>
        <taxon>Dothideomycetes</taxon>
        <taxon>Pleosporomycetidae</taxon>
        <taxon>Pleosporales</taxon>
        <taxon>Massarineae</taxon>
        <taxon>Didymosphaeriaceae</taxon>
        <taxon>Paraphaeosphaeria</taxon>
    </lineage>
</organism>
<dbReference type="InterPro" id="IPR029068">
    <property type="entry name" value="Glyas_Bleomycin-R_OHBP_Dase"/>
</dbReference>
<gene>
    <name evidence="2" type="ORF">CC84DRAFT_1212529</name>
</gene>
<keyword evidence="1" id="KW-0732">Signal</keyword>
<evidence type="ECO:0000313" key="3">
    <source>
        <dbReference type="Proteomes" id="UP000077069"/>
    </source>
</evidence>
<evidence type="ECO:0008006" key="4">
    <source>
        <dbReference type="Google" id="ProtNLM"/>
    </source>
</evidence>
<accession>A0A177D1R5</accession>
<dbReference type="EMBL" id="KV441548">
    <property type="protein sequence ID" value="OAG13070.1"/>
    <property type="molecule type" value="Genomic_DNA"/>
</dbReference>
<dbReference type="AlphaFoldDB" id="A0A177D1R5"/>
<name>A0A177D1R5_9PLEO</name>
<reference evidence="2 3" key="1">
    <citation type="submission" date="2016-05" db="EMBL/GenBank/DDBJ databases">
        <title>Comparative analysis of secretome profiles of manganese(II)-oxidizing ascomycete fungi.</title>
        <authorList>
            <consortium name="DOE Joint Genome Institute"/>
            <person name="Zeiner C.A."/>
            <person name="Purvine S.O."/>
            <person name="Zink E.M."/>
            <person name="Wu S."/>
            <person name="Pasa-Tolic L."/>
            <person name="Chaput D.L."/>
            <person name="Haridas S."/>
            <person name="Grigoriev I.V."/>
            <person name="Santelli C.M."/>
            <person name="Hansel C.M."/>
        </authorList>
    </citation>
    <scope>NUCLEOTIDE SEQUENCE [LARGE SCALE GENOMIC DNA]</scope>
    <source>
        <strain evidence="2 3">AP3s5-JAC2a</strain>
    </source>
</reference>
<sequence>MEMLSATLISVIAFTTLASADAIPRKVSNTTIPTSDTFTYPPTCTLSTSYPSLPYSMYHLSFVTPNLTRALHFYTHALGLTHIFTYKPIPRYYIAYLGQKT</sequence>
<protein>
    <recommendedName>
        <fullName evidence="4">Glyoxalase/fosfomycin resistance/dioxygenase domain-containing protein</fullName>
    </recommendedName>
</protein>
<dbReference type="CDD" id="cd06587">
    <property type="entry name" value="VOC"/>
    <property type="match status" value="1"/>
</dbReference>